<dbReference type="EMBL" id="SIHI01000016">
    <property type="protein sequence ID" value="TWT49947.1"/>
    <property type="molecule type" value="Genomic_DNA"/>
</dbReference>
<protein>
    <submittedName>
        <fullName evidence="1">Uncharacterized protein</fullName>
    </submittedName>
</protein>
<organism evidence="1 2">
    <name type="scientific">Thalassoglobus neptunius</name>
    <dbReference type="NCBI Taxonomy" id="1938619"/>
    <lineage>
        <taxon>Bacteria</taxon>
        <taxon>Pseudomonadati</taxon>
        <taxon>Planctomycetota</taxon>
        <taxon>Planctomycetia</taxon>
        <taxon>Planctomycetales</taxon>
        <taxon>Planctomycetaceae</taxon>
        <taxon>Thalassoglobus</taxon>
    </lineage>
</organism>
<keyword evidence="2" id="KW-1185">Reference proteome</keyword>
<dbReference type="AlphaFoldDB" id="A0A5C5WHC0"/>
<name>A0A5C5WHC0_9PLAN</name>
<reference evidence="1 2" key="1">
    <citation type="submission" date="2019-02" db="EMBL/GenBank/DDBJ databases">
        <title>Deep-cultivation of Planctomycetes and their phenomic and genomic characterization uncovers novel biology.</title>
        <authorList>
            <person name="Wiegand S."/>
            <person name="Jogler M."/>
            <person name="Boedeker C."/>
            <person name="Pinto D."/>
            <person name="Vollmers J."/>
            <person name="Rivas-Marin E."/>
            <person name="Kohn T."/>
            <person name="Peeters S.H."/>
            <person name="Heuer A."/>
            <person name="Rast P."/>
            <person name="Oberbeckmann S."/>
            <person name="Bunk B."/>
            <person name="Jeske O."/>
            <person name="Meyerdierks A."/>
            <person name="Storesund J.E."/>
            <person name="Kallscheuer N."/>
            <person name="Luecker S."/>
            <person name="Lage O.M."/>
            <person name="Pohl T."/>
            <person name="Merkel B.J."/>
            <person name="Hornburger P."/>
            <person name="Mueller R.-W."/>
            <person name="Bruemmer F."/>
            <person name="Labrenz M."/>
            <person name="Spormann A.M."/>
            <person name="Op Den Camp H."/>
            <person name="Overmann J."/>
            <person name="Amann R."/>
            <person name="Jetten M.S.M."/>
            <person name="Mascher T."/>
            <person name="Medema M.H."/>
            <person name="Devos D.P."/>
            <person name="Kaster A.-K."/>
            <person name="Ovreas L."/>
            <person name="Rohde M."/>
            <person name="Galperin M.Y."/>
            <person name="Jogler C."/>
        </authorList>
    </citation>
    <scope>NUCLEOTIDE SEQUENCE [LARGE SCALE GENOMIC DNA]</scope>
    <source>
        <strain evidence="1 2">KOR42</strain>
    </source>
</reference>
<gene>
    <name evidence="1" type="ORF">KOR42_37650</name>
</gene>
<comment type="caution">
    <text evidence="1">The sequence shown here is derived from an EMBL/GenBank/DDBJ whole genome shotgun (WGS) entry which is preliminary data.</text>
</comment>
<dbReference type="RefSeq" id="WP_146511196.1">
    <property type="nucleotide sequence ID" value="NZ_SIHI01000016.1"/>
</dbReference>
<accession>A0A5C5WHC0</accession>
<sequence>MVELIVSALLLAVVMSLIAQFLAQISVVNRNLSDSEAALRCVRQIVDEMRNDPNWTPEIPESLKATLTDPELQVTTDQEDGSQASRVTVSIVWKNFEQETVRPVALSFWKWEKSE</sequence>
<proteinExistence type="predicted"/>
<dbReference type="Proteomes" id="UP000317243">
    <property type="component" value="Unassembled WGS sequence"/>
</dbReference>
<evidence type="ECO:0000313" key="2">
    <source>
        <dbReference type="Proteomes" id="UP000317243"/>
    </source>
</evidence>
<evidence type="ECO:0000313" key="1">
    <source>
        <dbReference type="EMBL" id="TWT49947.1"/>
    </source>
</evidence>